<dbReference type="EMBL" id="UINC01031595">
    <property type="protein sequence ID" value="SVB17895.1"/>
    <property type="molecule type" value="Genomic_DNA"/>
</dbReference>
<gene>
    <name evidence="1" type="ORF">METZ01_LOCUS170749</name>
</gene>
<dbReference type="AlphaFoldDB" id="A0A382BVS9"/>
<sequence>PLRKMKTKLNISTVVLALFGFIAVQTATAQAPNPHPAQEALKGLQPFIGNWASEFKAFGGFEGLTKEKMVTGTERVRWILNKTAVQITWEGKFKDDGTPFNLGTGIITLDPVSNKLNWNSFGYDGKVYWTGKGVVELKDKILHFDNEENTINKTNTKYQSTRRKSDRKTIIINHKNLVKNGKKIGNLKEIKMTRVPFKKKAAGN</sequence>
<evidence type="ECO:0000313" key="1">
    <source>
        <dbReference type="EMBL" id="SVB17895.1"/>
    </source>
</evidence>
<dbReference type="InterPro" id="IPR011473">
    <property type="entry name" value="DUF1579"/>
</dbReference>
<protein>
    <recommendedName>
        <fullName evidence="2">DUF1579 domain-containing protein</fullName>
    </recommendedName>
</protein>
<evidence type="ECO:0008006" key="2">
    <source>
        <dbReference type="Google" id="ProtNLM"/>
    </source>
</evidence>
<reference evidence="1" key="1">
    <citation type="submission" date="2018-05" db="EMBL/GenBank/DDBJ databases">
        <authorList>
            <person name="Lanie J.A."/>
            <person name="Ng W.-L."/>
            <person name="Kazmierczak K.M."/>
            <person name="Andrzejewski T.M."/>
            <person name="Davidsen T.M."/>
            <person name="Wayne K.J."/>
            <person name="Tettelin H."/>
            <person name="Glass J.I."/>
            <person name="Rusch D."/>
            <person name="Podicherti R."/>
            <person name="Tsui H.-C.T."/>
            <person name="Winkler M.E."/>
        </authorList>
    </citation>
    <scope>NUCLEOTIDE SEQUENCE</scope>
</reference>
<feature type="non-terminal residue" evidence="1">
    <location>
        <position position="1"/>
    </location>
</feature>
<proteinExistence type="predicted"/>
<accession>A0A382BVS9</accession>
<dbReference type="Pfam" id="PF07617">
    <property type="entry name" value="DUF1579"/>
    <property type="match status" value="1"/>
</dbReference>
<organism evidence="1">
    <name type="scientific">marine metagenome</name>
    <dbReference type="NCBI Taxonomy" id="408172"/>
    <lineage>
        <taxon>unclassified sequences</taxon>
        <taxon>metagenomes</taxon>
        <taxon>ecological metagenomes</taxon>
    </lineage>
</organism>
<name>A0A382BVS9_9ZZZZ</name>